<dbReference type="Proteomes" id="UP001177021">
    <property type="component" value="Unassembled WGS sequence"/>
</dbReference>
<dbReference type="EMBL" id="CASHSV030000109">
    <property type="protein sequence ID" value="CAJ2649275.1"/>
    <property type="molecule type" value="Genomic_DNA"/>
</dbReference>
<gene>
    <name evidence="1" type="ORF">MILVUS5_LOCUS17433</name>
</gene>
<evidence type="ECO:0000313" key="1">
    <source>
        <dbReference type="EMBL" id="CAJ2649275.1"/>
    </source>
</evidence>
<organism evidence="1 2">
    <name type="scientific">Trifolium pratense</name>
    <name type="common">Red clover</name>
    <dbReference type="NCBI Taxonomy" id="57577"/>
    <lineage>
        <taxon>Eukaryota</taxon>
        <taxon>Viridiplantae</taxon>
        <taxon>Streptophyta</taxon>
        <taxon>Embryophyta</taxon>
        <taxon>Tracheophyta</taxon>
        <taxon>Spermatophyta</taxon>
        <taxon>Magnoliopsida</taxon>
        <taxon>eudicotyledons</taxon>
        <taxon>Gunneridae</taxon>
        <taxon>Pentapetalae</taxon>
        <taxon>rosids</taxon>
        <taxon>fabids</taxon>
        <taxon>Fabales</taxon>
        <taxon>Fabaceae</taxon>
        <taxon>Papilionoideae</taxon>
        <taxon>50 kb inversion clade</taxon>
        <taxon>NPAAA clade</taxon>
        <taxon>Hologalegina</taxon>
        <taxon>IRL clade</taxon>
        <taxon>Trifolieae</taxon>
        <taxon>Trifolium</taxon>
    </lineage>
</organism>
<protein>
    <submittedName>
        <fullName evidence="1">Uncharacterized protein</fullName>
    </submittedName>
</protein>
<reference evidence="1" key="1">
    <citation type="submission" date="2023-10" db="EMBL/GenBank/DDBJ databases">
        <authorList>
            <person name="Rodriguez Cubillos JULIANA M."/>
            <person name="De Vega J."/>
        </authorList>
    </citation>
    <scope>NUCLEOTIDE SEQUENCE</scope>
</reference>
<accession>A0ACB0JW10</accession>
<comment type="caution">
    <text evidence="1">The sequence shown here is derived from an EMBL/GenBank/DDBJ whole genome shotgun (WGS) entry which is preliminary data.</text>
</comment>
<keyword evidence="2" id="KW-1185">Reference proteome</keyword>
<sequence length="96" mass="11005">MDFVFSESEHGGVFYNKFGMDYHIPVFGDIVKEPLLCISFILLLRWPQLQRVFPQKLWKRSIIGLSVRLKGPVCSHGTKNVYHGACRLEASSLIHT</sequence>
<proteinExistence type="predicted"/>
<name>A0ACB0JW10_TRIPR</name>
<evidence type="ECO:0000313" key="2">
    <source>
        <dbReference type="Proteomes" id="UP001177021"/>
    </source>
</evidence>